<dbReference type="AlphaFoldDB" id="A0A517XTE6"/>
<dbReference type="InterPro" id="IPR033469">
    <property type="entry name" value="CYTH-like_dom_sf"/>
</dbReference>
<dbReference type="PANTHER" id="PTHR21028:SF2">
    <property type="entry name" value="CYTH DOMAIN-CONTAINING PROTEIN"/>
    <property type="match status" value="1"/>
</dbReference>
<accession>A0A517XTE6</accession>
<name>A0A517XTE6_9BACT</name>
<organism evidence="2 3">
    <name type="scientific">Urbifossiella limnaea</name>
    <dbReference type="NCBI Taxonomy" id="2528023"/>
    <lineage>
        <taxon>Bacteria</taxon>
        <taxon>Pseudomonadati</taxon>
        <taxon>Planctomycetota</taxon>
        <taxon>Planctomycetia</taxon>
        <taxon>Gemmatales</taxon>
        <taxon>Gemmataceae</taxon>
        <taxon>Urbifossiella</taxon>
    </lineage>
</organism>
<dbReference type="PROSITE" id="PS51707">
    <property type="entry name" value="CYTH"/>
    <property type="match status" value="1"/>
</dbReference>
<dbReference type="EMBL" id="CP036273">
    <property type="protein sequence ID" value="QDU20800.1"/>
    <property type="molecule type" value="Genomic_DNA"/>
</dbReference>
<keyword evidence="3" id="KW-1185">Reference proteome</keyword>
<protein>
    <submittedName>
        <fullName evidence="2">CYTH domain protein</fullName>
    </submittedName>
</protein>
<dbReference type="InterPro" id="IPR008173">
    <property type="entry name" value="Adenylyl_cyclase_CyaB"/>
</dbReference>
<dbReference type="Proteomes" id="UP000319576">
    <property type="component" value="Chromosome"/>
</dbReference>
<dbReference type="InterPro" id="IPR023577">
    <property type="entry name" value="CYTH_domain"/>
</dbReference>
<dbReference type="CDD" id="cd07890">
    <property type="entry name" value="CYTH-like_AC_IV-like"/>
    <property type="match status" value="1"/>
</dbReference>
<gene>
    <name evidence="2" type="ORF">ETAA1_27610</name>
</gene>
<sequence length="185" mass="19925">MLEVELKYRVADQAVVLARLTALGAVHVGEAVEVDHYFNAPDRDFRSTGEAFRLRRDGASNRFTYKGPKQAAVTKTRTEIELAVADGDGGAADAERLVQALGFSAVAVVKKTRAVYDLPRGDFTATVCLDVVVNVGTFVEVEVVCGEAQAALAEATVLTLAAELGLRDPEPRSYLRMLLVAEGRE</sequence>
<dbReference type="SMART" id="SM01118">
    <property type="entry name" value="CYTH"/>
    <property type="match status" value="1"/>
</dbReference>
<dbReference type="Gene3D" id="2.40.320.10">
    <property type="entry name" value="Hypothetical Protein Pfu-838710-001"/>
    <property type="match status" value="1"/>
</dbReference>
<evidence type="ECO:0000313" key="2">
    <source>
        <dbReference type="EMBL" id="QDU20800.1"/>
    </source>
</evidence>
<proteinExistence type="predicted"/>
<dbReference type="KEGG" id="uli:ETAA1_27610"/>
<dbReference type="PANTHER" id="PTHR21028">
    <property type="entry name" value="SI:CH211-156B7.4"/>
    <property type="match status" value="1"/>
</dbReference>
<dbReference type="SUPFAM" id="SSF55154">
    <property type="entry name" value="CYTH-like phosphatases"/>
    <property type="match status" value="1"/>
</dbReference>
<dbReference type="RefSeq" id="WP_202920873.1">
    <property type="nucleotide sequence ID" value="NZ_CP036273.1"/>
</dbReference>
<feature type="domain" description="CYTH" evidence="1">
    <location>
        <begin position="1"/>
        <end position="180"/>
    </location>
</feature>
<dbReference type="Pfam" id="PF01928">
    <property type="entry name" value="CYTH"/>
    <property type="match status" value="1"/>
</dbReference>
<evidence type="ECO:0000313" key="3">
    <source>
        <dbReference type="Proteomes" id="UP000319576"/>
    </source>
</evidence>
<evidence type="ECO:0000259" key="1">
    <source>
        <dbReference type="PROSITE" id="PS51707"/>
    </source>
</evidence>
<dbReference type="NCBIfam" id="TIGR00318">
    <property type="entry name" value="cyaB"/>
    <property type="match status" value="1"/>
</dbReference>
<reference evidence="2 3" key="1">
    <citation type="submission" date="2019-02" db="EMBL/GenBank/DDBJ databases">
        <title>Deep-cultivation of Planctomycetes and their phenomic and genomic characterization uncovers novel biology.</title>
        <authorList>
            <person name="Wiegand S."/>
            <person name="Jogler M."/>
            <person name="Boedeker C."/>
            <person name="Pinto D."/>
            <person name="Vollmers J."/>
            <person name="Rivas-Marin E."/>
            <person name="Kohn T."/>
            <person name="Peeters S.H."/>
            <person name="Heuer A."/>
            <person name="Rast P."/>
            <person name="Oberbeckmann S."/>
            <person name="Bunk B."/>
            <person name="Jeske O."/>
            <person name="Meyerdierks A."/>
            <person name="Storesund J.E."/>
            <person name="Kallscheuer N."/>
            <person name="Luecker S."/>
            <person name="Lage O.M."/>
            <person name="Pohl T."/>
            <person name="Merkel B.J."/>
            <person name="Hornburger P."/>
            <person name="Mueller R.-W."/>
            <person name="Bruemmer F."/>
            <person name="Labrenz M."/>
            <person name="Spormann A.M."/>
            <person name="Op den Camp H."/>
            <person name="Overmann J."/>
            <person name="Amann R."/>
            <person name="Jetten M.S.M."/>
            <person name="Mascher T."/>
            <person name="Medema M.H."/>
            <person name="Devos D.P."/>
            <person name="Kaster A.-K."/>
            <person name="Ovreas L."/>
            <person name="Rohde M."/>
            <person name="Galperin M.Y."/>
            <person name="Jogler C."/>
        </authorList>
    </citation>
    <scope>NUCLEOTIDE SEQUENCE [LARGE SCALE GENOMIC DNA]</scope>
    <source>
        <strain evidence="2 3">ETA_A1</strain>
    </source>
</reference>